<keyword evidence="3" id="KW-1185">Reference proteome</keyword>
<keyword evidence="1" id="KW-1133">Transmembrane helix</keyword>
<accession>A0A919VAQ8</accession>
<evidence type="ECO:0000313" key="3">
    <source>
        <dbReference type="Proteomes" id="UP000606172"/>
    </source>
</evidence>
<dbReference type="Proteomes" id="UP000606172">
    <property type="component" value="Unassembled WGS sequence"/>
</dbReference>
<dbReference type="EMBL" id="BOOW01000049">
    <property type="protein sequence ID" value="GII96736.1"/>
    <property type="molecule type" value="Genomic_DNA"/>
</dbReference>
<evidence type="ECO:0008006" key="4">
    <source>
        <dbReference type="Google" id="ProtNLM"/>
    </source>
</evidence>
<evidence type="ECO:0000256" key="1">
    <source>
        <dbReference type="SAM" id="Phobius"/>
    </source>
</evidence>
<organism evidence="2 3">
    <name type="scientific">Sinosporangium siamense</name>
    <dbReference type="NCBI Taxonomy" id="1367973"/>
    <lineage>
        <taxon>Bacteria</taxon>
        <taxon>Bacillati</taxon>
        <taxon>Actinomycetota</taxon>
        <taxon>Actinomycetes</taxon>
        <taxon>Streptosporangiales</taxon>
        <taxon>Streptosporangiaceae</taxon>
        <taxon>Sinosporangium</taxon>
    </lineage>
</organism>
<name>A0A919VAQ8_9ACTN</name>
<comment type="caution">
    <text evidence="2">The sequence shown here is derived from an EMBL/GenBank/DDBJ whole genome shotgun (WGS) entry which is preliminary data.</text>
</comment>
<protein>
    <recommendedName>
        <fullName evidence="4">CU044_5270 family protein</fullName>
    </recommendedName>
</protein>
<proteinExistence type="predicted"/>
<gene>
    <name evidence="2" type="ORF">Ssi02_69670</name>
</gene>
<sequence length="314" mass="34044">MNTLGNLRRDTPPMKAEAEAAARARLLAAMREPQPRPRRTMRLGLRLAAAGTLAVALGVGVVVVRDQPRVVTVSSVEELGERAAQAAYANTGMVPISGKWLYIKEVQAPAAGEAGNGVDLSKRENFEQWTSVDGRQIAWRQPNGELLVQGNSPGIGTAELSEQPVTPEGVLAKVRREVEKFRERRVIGMGSEELSLDEELFSAVSQLMSTQALPPEVRAALFRALPTIPGVSIRRDVTDASGRVGIAFSHTGWARYDLILDPVDFQYLGKYGEITSERRVENGAGNPPTVYRPGTPVVLTSRVETKVVDTPGLK</sequence>
<dbReference type="InterPro" id="IPR047789">
    <property type="entry name" value="CU044_5270-like"/>
</dbReference>
<dbReference type="RefSeq" id="WP_204031740.1">
    <property type="nucleotide sequence ID" value="NZ_BOOW01000049.1"/>
</dbReference>
<feature type="transmembrane region" description="Helical" evidence="1">
    <location>
        <begin position="43"/>
        <end position="64"/>
    </location>
</feature>
<dbReference type="AlphaFoldDB" id="A0A919VAQ8"/>
<keyword evidence="1" id="KW-0812">Transmembrane</keyword>
<dbReference type="NCBIfam" id="NF038083">
    <property type="entry name" value="CU044_5270_fam"/>
    <property type="match status" value="1"/>
</dbReference>
<evidence type="ECO:0000313" key="2">
    <source>
        <dbReference type="EMBL" id="GII96736.1"/>
    </source>
</evidence>
<reference evidence="2" key="1">
    <citation type="submission" date="2021-01" db="EMBL/GenBank/DDBJ databases">
        <title>Whole genome shotgun sequence of Sinosporangium siamense NBRC 109515.</title>
        <authorList>
            <person name="Komaki H."/>
            <person name="Tamura T."/>
        </authorList>
    </citation>
    <scope>NUCLEOTIDE SEQUENCE</scope>
    <source>
        <strain evidence="2">NBRC 109515</strain>
    </source>
</reference>
<keyword evidence="1" id="KW-0472">Membrane</keyword>